<protein>
    <submittedName>
        <fullName evidence="2">Uncharacterized protein</fullName>
    </submittedName>
</protein>
<comment type="caution">
    <text evidence="2">The sequence shown here is derived from an EMBL/GenBank/DDBJ whole genome shotgun (WGS) entry which is preliminary data.</text>
</comment>
<name>A0ABT2X1D5_9RHOB</name>
<proteinExistence type="predicted"/>
<evidence type="ECO:0000313" key="2">
    <source>
        <dbReference type="EMBL" id="MCU9847751.1"/>
    </source>
</evidence>
<keyword evidence="1" id="KW-0812">Transmembrane</keyword>
<accession>A0ABT2X1D5</accession>
<evidence type="ECO:0000313" key="3">
    <source>
        <dbReference type="Proteomes" id="UP001209535"/>
    </source>
</evidence>
<keyword evidence="1" id="KW-1133">Transmembrane helix</keyword>
<gene>
    <name evidence="2" type="ORF">OEZ60_06995</name>
</gene>
<organism evidence="2 3">
    <name type="scientific">Albidovulum salinarum</name>
    <dbReference type="NCBI Taxonomy" id="2984153"/>
    <lineage>
        <taxon>Bacteria</taxon>
        <taxon>Pseudomonadati</taxon>
        <taxon>Pseudomonadota</taxon>
        <taxon>Alphaproteobacteria</taxon>
        <taxon>Rhodobacterales</taxon>
        <taxon>Paracoccaceae</taxon>
        <taxon>Albidovulum</taxon>
    </lineage>
</organism>
<reference evidence="2 3" key="1">
    <citation type="submission" date="2022-10" db="EMBL/GenBank/DDBJ databases">
        <title>Defluviimonas sp. nov., isolated from ocean surface sediments.</title>
        <authorList>
            <person name="He W."/>
            <person name="Wang L."/>
            <person name="Zhang D.-F."/>
        </authorList>
    </citation>
    <scope>NUCLEOTIDE SEQUENCE [LARGE SCALE GENOMIC DNA]</scope>
    <source>
        <strain evidence="2 3">WL0024</strain>
    </source>
</reference>
<evidence type="ECO:0000256" key="1">
    <source>
        <dbReference type="SAM" id="Phobius"/>
    </source>
</evidence>
<dbReference type="Proteomes" id="UP001209535">
    <property type="component" value="Unassembled WGS sequence"/>
</dbReference>
<sequence length="148" mass="16274">MNVLTERIPHVFFYTMQQVERWLMKNLGPRGLLALLILVAGAVAAWADISGSYFVYGRHGDGRAFEGTATITAASEDRYSIEWIVGSGVYNGIGVLEGRVLTVDWDTEAPAVYVVMPDGELHGTFEDGLAVELLTPEQRQLDRDQGAD</sequence>
<keyword evidence="3" id="KW-1185">Reference proteome</keyword>
<dbReference type="RefSeq" id="WP_263334529.1">
    <property type="nucleotide sequence ID" value="NZ_JAOVQO010000005.1"/>
</dbReference>
<dbReference type="EMBL" id="JAOVQO010000005">
    <property type="protein sequence ID" value="MCU9847751.1"/>
    <property type="molecule type" value="Genomic_DNA"/>
</dbReference>
<feature type="transmembrane region" description="Helical" evidence="1">
    <location>
        <begin position="32"/>
        <end position="56"/>
    </location>
</feature>
<keyword evidence="1" id="KW-0472">Membrane</keyword>